<dbReference type="SMART" id="SM00078">
    <property type="entry name" value="IlGF"/>
    <property type="match status" value="1"/>
</dbReference>
<dbReference type="InterPro" id="IPR022353">
    <property type="entry name" value="Insulin_CS"/>
</dbReference>
<dbReference type="GO" id="GO:0005576">
    <property type="term" value="C:extracellular region"/>
    <property type="evidence" value="ECO:0007669"/>
    <property type="project" value="InterPro"/>
</dbReference>
<name>A0A140KFG5_9ECHI</name>
<comment type="similarity">
    <text evidence="1">Belongs to the insulin family.</text>
</comment>
<dbReference type="GO" id="GO:0005179">
    <property type="term" value="F:hormone activity"/>
    <property type="evidence" value="ECO:0007669"/>
    <property type="project" value="InterPro"/>
</dbReference>
<reference evidence="4" key="1">
    <citation type="journal article" date="2016" name="Gen. Comp. Endocrinol.">
        <title>Starfish gonadotropic hormone: Relaxin-like gonad-stimulating peptides.</title>
        <authorList>
            <person name="Mita M."/>
        </authorList>
    </citation>
    <scope>NUCLEOTIDE SEQUENCE</scope>
    <source>
        <tissue evidence="4">Radial nerves</tissue>
    </source>
</reference>
<dbReference type="AlphaFoldDB" id="A0A140KFG5"/>
<dbReference type="InterPro" id="IPR016179">
    <property type="entry name" value="Insulin-like"/>
</dbReference>
<organism evidence="4">
    <name type="scientific">Astropecten scoparius</name>
    <dbReference type="NCBI Taxonomy" id="563633"/>
    <lineage>
        <taxon>Eukaryota</taxon>
        <taxon>Metazoa</taxon>
        <taxon>Echinodermata</taxon>
        <taxon>Eleutherozoa</taxon>
        <taxon>Asterozoa</taxon>
        <taxon>Asteroidea</taxon>
        <taxon>Valvatacea</taxon>
        <taxon>Paxillosida</taxon>
        <taxon>Astropectinidae</taxon>
        <taxon>Astropecten</taxon>
    </lineage>
</organism>
<evidence type="ECO:0000313" key="4">
    <source>
        <dbReference type="EMBL" id="BAU68092.2"/>
    </source>
</evidence>
<dbReference type="EMBL" id="LC131032">
    <property type="protein sequence ID" value="BAU68092.2"/>
    <property type="molecule type" value="mRNA"/>
</dbReference>
<accession>A0A140KFG5</accession>
<feature type="signal peptide" evidence="2">
    <location>
        <begin position="1"/>
        <end position="28"/>
    </location>
</feature>
<evidence type="ECO:0000256" key="2">
    <source>
        <dbReference type="SAM" id="SignalP"/>
    </source>
</evidence>
<reference evidence="4" key="2">
    <citation type="submission" date="2016-03" db="EMBL/GenBank/DDBJ databases">
        <title>A relaxin-like gonad-stimulating peptide identified from the starfish Astropecten scoparius.</title>
        <authorList>
            <person name="Mita M."/>
            <person name="Osugi T."/>
            <person name="Kawada T."/>
            <person name="Matsubara S."/>
            <person name="Satake H."/>
            <person name="Katayama H."/>
        </authorList>
    </citation>
    <scope>NUCLEOTIDE SEQUENCE</scope>
    <source>
        <tissue evidence="4">Radial nerves</tissue>
    </source>
</reference>
<protein>
    <submittedName>
        <fullName evidence="4">Relaxin-like gonad-stimulating peptide</fullName>
    </submittedName>
</protein>
<keyword evidence="2" id="KW-0732">Signal</keyword>
<dbReference type="InterPro" id="IPR036438">
    <property type="entry name" value="Insulin-like_sf"/>
</dbReference>
<proteinExistence type="evidence at transcript level"/>
<evidence type="ECO:0000256" key="1">
    <source>
        <dbReference type="ARBA" id="ARBA00009034"/>
    </source>
</evidence>
<feature type="domain" description="Insulin-like" evidence="3">
    <location>
        <begin position="29"/>
        <end position="118"/>
    </location>
</feature>
<dbReference type="PROSITE" id="PS00262">
    <property type="entry name" value="INSULIN"/>
    <property type="match status" value="1"/>
</dbReference>
<evidence type="ECO:0000259" key="3">
    <source>
        <dbReference type="SMART" id="SM00078"/>
    </source>
</evidence>
<sequence length="118" mass="12990">MASSNRHLLQAACLLVLVLVYATVYAEARTYCDDEFHMAVYEACQGRKRSGGPAPQLLNLRDYLAMNRLRGTYKRSVGSPLADEAYLVSGLQKRSDYDGIASLCCYHGCTSDDIAVVC</sequence>
<gene>
    <name evidence="4" type="primary">RGP</name>
</gene>
<feature type="chain" id="PRO_5028977610" evidence="2">
    <location>
        <begin position="29"/>
        <end position="118"/>
    </location>
</feature>
<dbReference type="SUPFAM" id="SSF56994">
    <property type="entry name" value="Insulin-like"/>
    <property type="match status" value="1"/>
</dbReference>